<name>A0A8H7TQ89_BIOOC</name>
<dbReference type="EMBL" id="JADCTT010000004">
    <property type="protein sequence ID" value="KAF9752839.1"/>
    <property type="molecule type" value="Genomic_DNA"/>
</dbReference>
<organism evidence="3 4">
    <name type="scientific">Bionectria ochroleuca</name>
    <name type="common">Gliocladium roseum</name>
    <dbReference type="NCBI Taxonomy" id="29856"/>
    <lineage>
        <taxon>Eukaryota</taxon>
        <taxon>Fungi</taxon>
        <taxon>Dikarya</taxon>
        <taxon>Ascomycota</taxon>
        <taxon>Pezizomycotina</taxon>
        <taxon>Sordariomycetes</taxon>
        <taxon>Hypocreomycetidae</taxon>
        <taxon>Hypocreales</taxon>
        <taxon>Bionectriaceae</taxon>
        <taxon>Clonostachys</taxon>
    </lineage>
</organism>
<reference evidence="3" key="1">
    <citation type="submission" date="2020-10" db="EMBL/GenBank/DDBJ databases">
        <title>High-Quality Genome Resource of Clonostachys rosea strain S41 by Oxford Nanopore Long-Read Sequencing.</title>
        <authorList>
            <person name="Wang H."/>
        </authorList>
    </citation>
    <scope>NUCLEOTIDE SEQUENCE</scope>
    <source>
        <strain evidence="3">S41</strain>
    </source>
</reference>
<proteinExistence type="predicted"/>
<dbReference type="Proteomes" id="UP000616885">
    <property type="component" value="Unassembled WGS sequence"/>
</dbReference>
<feature type="compositionally biased region" description="Polar residues" evidence="1">
    <location>
        <begin position="134"/>
        <end position="167"/>
    </location>
</feature>
<evidence type="ECO:0000256" key="2">
    <source>
        <dbReference type="SAM" id="SignalP"/>
    </source>
</evidence>
<keyword evidence="2" id="KW-0732">Signal</keyword>
<gene>
    <name evidence="3" type="ORF">IM811_011597</name>
</gene>
<feature type="region of interest" description="Disordered" evidence="1">
    <location>
        <begin position="99"/>
        <end position="211"/>
    </location>
</feature>
<feature type="compositionally biased region" description="Low complexity" evidence="1">
    <location>
        <begin position="107"/>
        <end position="133"/>
    </location>
</feature>
<dbReference type="AlphaFoldDB" id="A0A8H7TQ89"/>
<feature type="chain" id="PRO_5034362689" evidence="2">
    <location>
        <begin position="20"/>
        <end position="237"/>
    </location>
</feature>
<evidence type="ECO:0000313" key="4">
    <source>
        <dbReference type="Proteomes" id="UP000616885"/>
    </source>
</evidence>
<feature type="signal peptide" evidence="2">
    <location>
        <begin position="1"/>
        <end position="19"/>
    </location>
</feature>
<protein>
    <submittedName>
        <fullName evidence="3">Uncharacterized protein</fullName>
    </submittedName>
</protein>
<feature type="compositionally biased region" description="Low complexity" evidence="1">
    <location>
        <begin position="168"/>
        <end position="210"/>
    </location>
</feature>
<evidence type="ECO:0000256" key="1">
    <source>
        <dbReference type="SAM" id="MobiDB-lite"/>
    </source>
</evidence>
<sequence>MYKPLAVQLLFSSAMLVTALWPRFEYPEEVPALERRQEPGTPRYQCHEDCGLLITLGRQDGYCNNSEWNERYGRCMICANTFGIWEYYGNSVTKAAKGCGLSPTPSPSGTTASSTSAGEPSTTAAGKTSTSTAPGQTSAIKTSSAAQTTGQSGSAVTSNAASTAGQISNASTLSTASTRASGPGVSSGPSSTPVTPPRSSGSSTATPSSPVQSAAAGHVHFATPLMAAVVIALAGLY</sequence>
<accession>A0A8H7TQ89</accession>
<evidence type="ECO:0000313" key="3">
    <source>
        <dbReference type="EMBL" id="KAF9752839.1"/>
    </source>
</evidence>
<comment type="caution">
    <text evidence="3">The sequence shown here is derived from an EMBL/GenBank/DDBJ whole genome shotgun (WGS) entry which is preliminary data.</text>
</comment>